<dbReference type="SMART" id="SM00695">
    <property type="entry name" value="DUSP"/>
    <property type="match status" value="2"/>
</dbReference>
<dbReference type="InterPro" id="IPR035927">
    <property type="entry name" value="DUSP-like_sf"/>
</dbReference>
<dbReference type="SUPFAM" id="SSF57850">
    <property type="entry name" value="RING/U-box"/>
    <property type="match status" value="1"/>
</dbReference>
<keyword evidence="12 16" id="KW-0378">Hydrolase</keyword>
<evidence type="ECO:0000256" key="9">
    <source>
        <dbReference type="ARBA" id="ARBA00022737"/>
    </source>
</evidence>
<comment type="catalytic activity">
    <reaction evidence="1 16">
        <text>Thiol-dependent hydrolysis of ester, thioester, amide, peptide and isopeptide bonds formed by the C-terminal Gly of ubiquitin (a 76-residue protein attached to proteins as an intracellular targeting signal).</text>
        <dbReference type="EC" id="3.4.19.12"/>
    </reaction>
</comment>
<reference evidence="21 22" key="1">
    <citation type="journal article" date="2011" name="Cell">
        <title>The monarch butterfly genome yields insights into long-distance migration.</title>
        <authorList>
            <person name="Zhan S."/>
            <person name="Merlin C."/>
            <person name="Boore J.L."/>
            <person name="Reppert S.M."/>
        </authorList>
    </citation>
    <scope>NUCLEOTIDE SEQUENCE [LARGE SCALE GENOMIC DNA]</scope>
    <source>
        <strain evidence="21">F-2</strain>
    </source>
</reference>
<dbReference type="PROSITE" id="PS00973">
    <property type="entry name" value="USP_2"/>
    <property type="match status" value="1"/>
</dbReference>
<keyword evidence="9" id="KW-0677">Repeat</keyword>
<feature type="region of interest" description="Disordered" evidence="17">
    <location>
        <begin position="785"/>
        <end position="809"/>
    </location>
</feature>
<dbReference type="GO" id="GO:0008270">
    <property type="term" value="F:zinc ion binding"/>
    <property type="evidence" value="ECO:0007669"/>
    <property type="project" value="UniProtKB-KW"/>
</dbReference>
<dbReference type="GO" id="GO:0048471">
    <property type="term" value="C:perinuclear region of cytoplasm"/>
    <property type="evidence" value="ECO:0007669"/>
    <property type="project" value="UniProtKB-SubCell"/>
</dbReference>
<dbReference type="SUPFAM" id="SSF143791">
    <property type="entry name" value="DUSP-like"/>
    <property type="match status" value="2"/>
</dbReference>
<evidence type="ECO:0000259" key="20">
    <source>
        <dbReference type="PROSITE" id="PS51283"/>
    </source>
</evidence>
<keyword evidence="13" id="KW-0862">Zinc</keyword>
<evidence type="ECO:0000256" key="2">
    <source>
        <dbReference type="ARBA" id="ARBA00004300"/>
    </source>
</evidence>
<dbReference type="SUPFAM" id="SSF54001">
    <property type="entry name" value="Cysteine proteinases"/>
    <property type="match status" value="1"/>
</dbReference>
<evidence type="ECO:0000256" key="15">
    <source>
        <dbReference type="PROSITE-ProRule" id="PRU00502"/>
    </source>
</evidence>
<keyword evidence="7 16" id="KW-0645">Protease</keyword>
<evidence type="ECO:0000256" key="5">
    <source>
        <dbReference type="ARBA" id="ARBA00022490"/>
    </source>
</evidence>
<comment type="subcellular location">
    <subcellularLocation>
        <location evidence="2">Cytoplasm</location>
        <location evidence="2">Cytoskeleton</location>
        <location evidence="2">Microtubule organizing center</location>
        <location evidence="2">Centrosome</location>
    </subcellularLocation>
    <subcellularLocation>
        <location evidence="3">Cytoplasm</location>
        <location evidence="3">Perinuclear region</location>
    </subcellularLocation>
</comment>
<dbReference type="Proteomes" id="UP000007151">
    <property type="component" value="Unassembled WGS sequence"/>
</dbReference>
<dbReference type="FunCoup" id="A0A212FA97">
    <property type="interactions" value="145"/>
</dbReference>
<sequence length="911" mass="102993">MDKGVTCEHLNKLVDFLGKELWQSKESLNCFDCGCPGPNLWICLQPDCHHIGCSEVKNDHSTIHQKNFPSHCVHMNVTTERIWCYLCEKEVHIRTAIAKAKMKPDSTTVEEMLVSRTGSVGISVNSDEDLDPDDMEYEDQRPRGLVGLQNMGNTCYMNAALQALSNTQPLTSYFLECSAAVALLVGDKKPGISRAYQKLIREMWSRKTRGYVVPNGILYGIRNVHPMFRGYQQHDTQEFLRCFMDQLHEELKEPVWDSVSDDKLASEVEGDQETRNIHTRRRAASSGEVISPSAVAYSAIDEQRTSRLDVGSESELSSEAEERYETCSSGASEAPDAHENTSPSWSGGGGDGGGGARYRSIISDVFDGKLLSSVQCLICDRVSTRVETFQDLSLPIPSREHLAMLHHTPHTDQDSWLWWLFSWFRSWLYGPAVSLQDCLAAFFSADELKGDNMYSCSRCNKLRNGVKMSGVIRLPEVLCVHLKRFRHELMFSAKVAARVSFPINDLNMAPYCHKECTSSVSRYSLCAVICHAGTAGGGHYTCVARVDDRWYSFDDASVTPLTTHHLASCEAYVLFYRKINPQMATLRQKAAEILESSNSEPNDIKFYISKQWINKFNTWAEPGPIDNSDFVCVHGGVRPERAPHLPALAARLPQPLWDFLYHQFGGGPAVSHAHECGVCARAQHRLRARRARELTAFAELHAMFQDQERPLAVFAISMAWFRQWQAFVRDKARHPPPPVDNTSIVVKQEIEGIVSYVLKPGSDHAQLSEELWRFFTDIYGGGPEVRLSAPPPPRVTRSSRNYSESDREEYCTKSSSEVNLWLQKNRSLQNISRRYKADSDEEIYRKYKRHPTSYDSDDGMEISPTHSHNTIRMENGLSEHAAPDDLNLDSISLKNTPKTCKVRKTKRRTVK</sequence>
<evidence type="ECO:0000313" key="21">
    <source>
        <dbReference type="EMBL" id="OWR50675.1"/>
    </source>
</evidence>
<dbReference type="InParanoid" id="A0A212FA97"/>
<feature type="domain" description="DUSP" evidence="20">
    <location>
        <begin position="688"/>
        <end position="791"/>
    </location>
</feature>
<dbReference type="Pfam" id="PF02148">
    <property type="entry name" value="zf-UBP"/>
    <property type="match status" value="1"/>
</dbReference>
<dbReference type="PANTHER" id="PTHR21646:SF86">
    <property type="entry name" value="UBIQUITIN CARBOXYL-TERMINAL HYDROLASE"/>
    <property type="match status" value="1"/>
</dbReference>
<evidence type="ECO:0000313" key="22">
    <source>
        <dbReference type="Proteomes" id="UP000007151"/>
    </source>
</evidence>
<evidence type="ECO:0000256" key="13">
    <source>
        <dbReference type="ARBA" id="ARBA00022833"/>
    </source>
</evidence>
<dbReference type="PROSITE" id="PS50235">
    <property type="entry name" value="USP_3"/>
    <property type="match status" value="1"/>
</dbReference>
<dbReference type="InterPro" id="IPR013083">
    <property type="entry name" value="Znf_RING/FYVE/PHD"/>
</dbReference>
<evidence type="ECO:0000256" key="4">
    <source>
        <dbReference type="ARBA" id="ARBA00008269"/>
    </source>
</evidence>
<dbReference type="GO" id="GO:0006508">
    <property type="term" value="P:proteolysis"/>
    <property type="evidence" value="ECO:0007669"/>
    <property type="project" value="UniProtKB-KW"/>
</dbReference>
<dbReference type="InterPro" id="IPR006615">
    <property type="entry name" value="Pept_C19_DUSP"/>
</dbReference>
<dbReference type="GO" id="GO:0006897">
    <property type="term" value="P:endocytosis"/>
    <property type="evidence" value="ECO:0007669"/>
    <property type="project" value="UniProtKB-KW"/>
</dbReference>
<dbReference type="PROSITE" id="PS00972">
    <property type="entry name" value="USP_1"/>
    <property type="match status" value="1"/>
</dbReference>
<evidence type="ECO:0000256" key="10">
    <source>
        <dbReference type="ARBA" id="ARBA00022771"/>
    </source>
</evidence>
<dbReference type="Gene3D" id="3.30.2230.10">
    <property type="entry name" value="DUSP-like"/>
    <property type="match status" value="2"/>
</dbReference>
<evidence type="ECO:0000256" key="11">
    <source>
        <dbReference type="ARBA" id="ARBA00022786"/>
    </source>
</evidence>
<comment type="caution">
    <text evidence="21">The sequence shown here is derived from an EMBL/GenBank/DDBJ whole genome shotgun (WGS) entry which is preliminary data.</text>
</comment>
<dbReference type="EMBL" id="AGBW02009503">
    <property type="protein sequence ID" value="OWR50675.1"/>
    <property type="molecule type" value="Genomic_DNA"/>
</dbReference>
<evidence type="ECO:0000256" key="14">
    <source>
        <dbReference type="ARBA" id="ARBA00023212"/>
    </source>
</evidence>
<dbReference type="KEGG" id="dpl:KGM_213475"/>
<evidence type="ECO:0000256" key="6">
    <source>
        <dbReference type="ARBA" id="ARBA00022583"/>
    </source>
</evidence>
<dbReference type="GO" id="GO:0005813">
    <property type="term" value="C:centrosome"/>
    <property type="evidence" value="ECO:0007669"/>
    <property type="project" value="UniProtKB-SubCell"/>
</dbReference>
<protein>
    <recommendedName>
        <fullName evidence="16">Ubiquitin carboxyl-terminal hydrolase</fullName>
        <ecNumber evidence="16">3.4.19.12</ecNumber>
    </recommendedName>
</protein>
<dbReference type="CDD" id="cd02674">
    <property type="entry name" value="Peptidase_C19R"/>
    <property type="match status" value="1"/>
</dbReference>
<feature type="domain" description="UBP-type" evidence="19">
    <location>
        <begin position="5"/>
        <end position="110"/>
    </location>
</feature>
<keyword evidence="11 16" id="KW-0833">Ubl conjugation pathway</keyword>
<organism evidence="21 22">
    <name type="scientific">Danaus plexippus plexippus</name>
    <dbReference type="NCBI Taxonomy" id="278856"/>
    <lineage>
        <taxon>Eukaryota</taxon>
        <taxon>Metazoa</taxon>
        <taxon>Ecdysozoa</taxon>
        <taxon>Arthropoda</taxon>
        <taxon>Hexapoda</taxon>
        <taxon>Insecta</taxon>
        <taxon>Pterygota</taxon>
        <taxon>Neoptera</taxon>
        <taxon>Endopterygota</taxon>
        <taxon>Lepidoptera</taxon>
        <taxon>Glossata</taxon>
        <taxon>Ditrysia</taxon>
        <taxon>Papilionoidea</taxon>
        <taxon>Nymphalidae</taxon>
        <taxon>Danainae</taxon>
        <taxon>Danaini</taxon>
        <taxon>Danaina</taxon>
        <taxon>Danaus</taxon>
        <taxon>Danaus</taxon>
    </lineage>
</organism>
<evidence type="ECO:0000256" key="16">
    <source>
        <dbReference type="RuleBase" id="RU366025"/>
    </source>
</evidence>
<dbReference type="EC" id="3.4.19.12" evidence="16"/>
<evidence type="ECO:0000256" key="17">
    <source>
        <dbReference type="SAM" id="MobiDB-lite"/>
    </source>
</evidence>
<keyword evidence="5" id="KW-0963">Cytoplasm</keyword>
<feature type="region of interest" description="Disordered" evidence="17">
    <location>
        <begin position="306"/>
        <end position="352"/>
    </location>
</feature>
<dbReference type="AlphaFoldDB" id="A0A212FA97"/>
<keyword evidence="6" id="KW-0254">Endocytosis</keyword>
<evidence type="ECO:0000259" key="18">
    <source>
        <dbReference type="PROSITE" id="PS50235"/>
    </source>
</evidence>
<accession>A0A212FA97</accession>
<evidence type="ECO:0000256" key="12">
    <source>
        <dbReference type="ARBA" id="ARBA00022801"/>
    </source>
</evidence>
<dbReference type="eggNOG" id="KOG1870">
    <property type="taxonomic scope" value="Eukaryota"/>
</dbReference>
<feature type="domain" description="DUSP" evidence="20">
    <location>
        <begin position="577"/>
        <end position="676"/>
    </location>
</feature>
<evidence type="ECO:0000259" key="19">
    <source>
        <dbReference type="PROSITE" id="PS50271"/>
    </source>
</evidence>
<dbReference type="GO" id="GO:0004843">
    <property type="term" value="F:cysteine-type deubiquitinase activity"/>
    <property type="evidence" value="ECO:0007669"/>
    <property type="project" value="UniProtKB-UniRule"/>
</dbReference>
<evidence type="ECO:0000256" key="8">
    <source>
        <dbReference type="ARBA" id="ARBA00022723"/>
    </source>
</evidence>
<feature type="region of interest" description="Disordered" evidence="17">
    <location>
        <begin position="264"/>
        <end position="285"/>
    </location>
</feature>
<dbReference type="STRING" id="278856.A0A212FA97"/>
<dbReference type="Gene3D" id="3.30.40.10">
    <property type="entry name" value="Zinc/RING finger domain, C3HC4 (zinc finger)"/>
    <property type="match status" value="1"/>
</dbReference>
<dbReference type="Pfam" id="PF00443">
    <property type="entry name" value="UCH"/>
    <property type="match status" value="1"/>
</dbReference>
<dbReference type="PANTHER" id="PTHR21646">
    <property type="entry name" value="UBIQUITIN CARBOXYL-TERMINAL HYDROLASE"/>
    <property type="match status" value="1"/>
</dbReference>
<dbReference type="InterPro" id="IPR050185">
    <property type="entry name" value="Ub_carboxyl-term_hydrolase"/>
</dbReference>
<dbReference type="PROSITE" id="PS51283">
    <property type="entry name" value="DUSP"/>
    <property type="match status" value="2"/>
</dbReference>
<feature type="domain" description="USP" evidence="18">
    <location>
        <begin position="146"/>
        <end position="579"/>
    </location>
</feature>
<dbReference type="GO" id="GO:0016579">
    <property type="term" value="P:protein deubiquitination"/>
    <property type="evidence" value="ECO:0007669"/>
    <property type="project" value="InterPro"/>
</dbReference>
<dbReference type="FunFam" id="3.30.2230.10:FF:000001">
    <property type="entry name" value="Ubiquitinyl hydrolase 1"/>
    <property type="match status" value="1"/>
</dbReference>
<keyword evidence="8" id="KW-0479">Metal-binding</keyword>
<dbReference type="PROSITE" id="PS50271">
    <property type="entry name" value="ZF_UBP"/>
    <property type="match status" value="1"/>
</dbReference>
<proteinExistence type="inferred from homology"/>
<dbReference type="Pfam" id="PF06337">
    <property type="entry name" value="DUSP"/>
    <property type="match status" value="2"/>
</dbReference>
<feature type="compositionally biased region" description="Basic and acidic residues" evidence="17">
    <location>
        <begin position="264"/>
        <end position="276"/>
    </location>
</feature>
<evidence type="ECO:0000256" key="1">
    <source>
        <dbReference type="ARBA" id="ARBA00000707"/>
    </source>
</evidence>
<keyword evidence="14" id="KW-0206">Cytoskeleton</keyword>
<comment type="similarity">
    <text evidence="4">Belongs to the peptidase C19 family. USP20/USP33 subfamily.</text>
</comment>
<dbReference type="InterPro" id="IPR038765">
    <property type="entry name" value="Papain-like_cys_pep_sf"/>
</dbReference>
<keyword evidence="10 15" id="KW-0863">Zinc-finger</keyword>
<keyword evidence="22" id="KW-1185">Reference proteome</keyword>
<dbReference type="InterPro" id="IPR028889">
    <property type="entry name" value="USP"/>
</dbReference>
<keyword evidence="16" id="KW-0788">Thiol protease</keyword>
<evidence type="ECO:0000256" key="3">
    <source>
        <dbReference type="ARBA" id="ARBA00004556"/>
    </source>
</evidence>
<dbReference type="InterPro" id="IPR001607">
    <property type="entry name" value="Znf_UBP"/>
</dbReference>
<dbReference type="Gene3D" id="3.90.70.10">
    <property type="entry name" value="Cysteine proteinases"/>
    <property type="match status" value="1"/>
</dbReference>
<dbReference type="InterPro" id="IPR001394">
    <property type="entry name" value="Peptidase_C19_UCH"/>
</dbReference>
<evidence type="ECO:0000256" key="7">
    <source>
        <dbReference type="ARBA" id="ARBA00022670"/>
    </source>
</evidence>
<gene>
    <name evidence="21" type="ORF">KGM_213475</name>
</gene>
<name>A0A212FA97_DANPL</name>
<dbReference type="InterPro" id="IPR018200">
    <property type="entry name" value="USP_CS"/>
</dbReference>